<comment type="caution">
    <text evidence="1">The sequence shown here is derived from an EMBL/GenBank/DDBJ whole genome shotgun (WGS) entry which is preliminary data.</text>
</comment>
<evidence type="ECO:0000313" key="2">
    <source>
        <dbReference type="Proteomes" id="UP001057402"/>
    </source>
</evidence>
<accession>A0ACB9RV42</accession>
<sequence length="332" mass="37821">MNLHFLSYRIILLSFFVLLEGVVSARHGRVLTDPCDLDIRHNGLYISSDQITVLMNGFSEYRIPLLLSIASSYTFSPLVSSMIILWGNPLTPSPLLSQLSRNLSLISDSIHLIRQPSSSLNSRFLPRPDLIKTRAVLVCDDDVEVDSKSLEFALRIWASNQDSLVGFFARSHDLDLSTKEWIYTVHPDRYSIVLTKIMILKTEYLFKYSCGGPLLMEMRRVVDEMQNCEDILMNFVVADEVNAGPILIGSEKLRDYGDSRNEEKNDSFREVGLSSRKGDHRKMRGFCIREFHRILKRMPLRYSHGKVIDSVGEQGLCKKGGKLVHCDDFLLG</sequence>
<reference evidence="2" key="1">
    <citation type="journal article" date="2023" name="Front. Plant Sci.">
        <title>Chromosomal-level genome assembly of Melastoma candidum provides insights into trichome evolution.</title>
        <authorList>
            <person name="Zhong Y."/>
            <person name="Wu W."/>
            <person name="Sun C."/>
            <person name="Zou P."/>
            <person name="Liu Y."/>
            <person name="Dai S."/>
            <person name="Zhou R."/>
        </authorList>
    </citation>
    <scope>NUCLEOTIDE SEQUENCE [LARGE SCALE GENOMIC DNA]</scope>
</reference>
<dbReference type="EMBL" id="CM042882">
    <property type="protein sequence ID" value="KAI4382689.1"/>
    <property type="molecule type" value="Genomic_DNA"/>
</dbReference>
<name>A0ACB9RV42_9MYRT</name>
<keyword evidence="2" id="KW-1185">Reference proteome</keyword>
<protein>
    <submittedName>
        <fullName evidence="1">Uncharacterized protein</fullName>
    </submittedName>
</protein>
<gene>
    <name evidence="1" type="ORF">MLD38_008624</name>
</gene>
<evidence type="ECO:0000313" key="1">
    <source>
        <dbReference type="EMBL" id="KAI4382689.1"/>
    </source>
</evidence>
<dbReference type="Proteomes" id="UP001057402">
    <property type="component" value="Chromosome 3"/>
</dbReference>
<proteinExistence type="predicted"/>
<organism evidence="1 2">
    <name type="scientific">Melastoma candidum</name>
    <dbReference type="NCBI Taxonomy" id="119954"/>
    <lineage>
        <taxon>Eukaryota</taxon>
        <taxon>Viridiplantae</taxon>
        <taxon>Streptophyta</taxon>
        <taxon>Embryophyta</taxon>
        <taxon>Tracheophyta</taxon>
        <taxon>Spermatophyta</taxon>
        <taxon>Magnoliopsida</taxon>
        <taxon>eudicotyledons</taxon>
        <taxon>Gunneridae</taxon>
        <taxon>Pentapetalae</taxon>
        <taxon>rosids</taxon>
        <taxon>malvids</taxon>
        <taxon>Myrtales</taxon>
        <taxon>Melastomataceae</taxon>
        <taxon>Melastomatoideae</taxon>
        <taxon>Melastomateae</taxon>
        <taxon>Melastoma</taxon>
    </lineage>
</organism>